<dbReference type="InterPro" id="IPR011009">
    <property type="entry name" value="Kinase-like_dom_sf"/>
</dbReference>
<gene>
    <name evidence="1" type="ORF">OR16_37880</name>
</gene>
<dbReference type="RefSeq" id="WP_006163560.1">
    <property type="nucleotide sequence ID" value="NZ_AHJE01000134.1"/>
</dbReference>
<evidence type="ECO:0000313" key="2">
    <source>
        <dbReference type="Proteomes" id="UP000005808"/>
    </source>
</evidence>
<dbReference type="AlphaFoldDB" id="H1SGP4"/>
<accession>H1SGP4</accession>
<dbReference type="SUPFAM" id="SSF56112">
    <property type="entry name" value="Protein kinase-like (PK-like)"/>
    <property type="match status" value="1"/>
</dbReference>
<dbReference type="EMBL" id="AHJE01000134">
    <property type="protein sequence ID" value="EHP38305.1"/>
    <property type="molecule type" value="Genomic_DNA"/>
</dbReference>
<reference evidence="1 2" key="1">
    <citation type="journal article" date="2012" name="J. Bacteriol.">
        <title>De Novo Genome Project of Cupriavidus basilensis OR16.</title>
        <authorList>
            <person name="Cserhati M."/>
            <person name="Kriszt B."/>
            <person name="Szoboszlay S."/>
            <person name="Toth A."/>
            <person name="Szabo I."/>
            <person name="Tancsics A."/>
            <person name="Nagy I."/>
            <person name="Horvath B."/>
            <person name="Nagy I."/>
            <person name="Kukolya J."/>
        </authorList>
    </citation>
    <scope>NUCLEOTIDE SEQUENCE [LARGE SCALE GENOMIC DNA]</scope>
    <source>
        <strain evidence="1 2">OR16</strain>
    </source>
</reference>
<dbReference type="OrthoDB" id="1491115at2"/>
<dbReference type="PANTHER" id="PTHR39441:SF1">
    <property type="entry name" value="DUF2252 DOMAIN-CONTAINING PROTEIN"/>
    <property type="match status" value="1"/>
</dbReference>
<dbReference type="Proteomes" id="UP000005808">
    <property type="component" value="Unassembled WGS sequence"/>
</dbReference>
<name>H1SGP4_9BURK</name>
<organism evidence="1 2">
    <name type="scientific">Cupriavidus basilensis OR16</name>
    <dbReference type="NCBI Taxonomy" id="1127483"/>
    <lineage>
        <taxon>Bacteria</taxon>
        <taxon>Pseudomonadati</taxon>
        <taxon>Pseudomonadota</taxon>
        <taxon>Betaproteobacteria</taxon>
        <taxon>Burkholderiales</taxon>
        <taxon>Burkholderiaceae</taxon>
        <taxon>Cupriavidus</taxon>
    </lineage>
</organism>
<dbReference type="Pfam" id="PF10009">
    <property type="entry name" value="DUF2252"/>
    <property type="match status" value="1"/>
</dbReference>
<dbReference type="PANTHER" id="PTHR39441">
    <property type="entry name" value="DUF2252 DOMAIN-CONTAINING PROTEIN"/>
    <property type="match status" value="1"/>
</dbReference>
<protein>
    <submittedName>
        <fullName evidence="1">NADP+ dependend succinate-semialdehyde dehydrogenase GabD</fullName>
    </submittedName>
</protein>
<dbReference type="InterPro" id="IPR018721">
    <property type="entry name" value="DUF2252"/>
</dbReference>
<evidence type="ECO:0000313" key="1">
    <source>
        <dbReference type="EMBL" id="EHP38305.1"/>
    </source>
</evidence>
<dbReference type="PATRIC" id="fig|1127483.3.peg.7541"/>
<proteinExistence type="predicted"/>
<sequence>MHPATEAILIYNHGRDPERLTRKLAAIATDPFAFLRGTNHLYAASVGTEAALIEAPTTYVCGDLHLENLGSFKGDNGLVYFDLNDFDDAMVAPLTVDLVRLLSSLMIAAPQLGLSDADARAGAERMLDTYAAVLAGGKPRWVERATATGMVATLLRRVKRRRRGEVLAARTVRRGGVRRLLIDNSHALAPLKGERKRAGAILREFTQQSHHGQFVADDAARRVAGVGSLGLERYVVLAHAAGTPTAQRLIDIKRAAPSAWQGLPYGKQPAWGSDASRVVHIQHAMQAASPALLSAIAMGGRPGAPSYIVKSLQPTADRVSLGPHTDRANLNEVLLTMARSAAWAHLRGCGHETADRIETLQEFAAGSRWRAPVLRLARHGCETAQAQWKEFAEDYHKARGKKA</sequence>
<comment type="caution">
    <text evidence="1">The sequence shown here is derived from an EMBL/GenBank/DDBJ whole genome shotgun (WGS) entry which is preliminary data.</text>
</comment>